<reference evidence="2 3" key="1">
    <citation type="journal article" date="2023" name="IMA Fungus">
        <title>Comparative genomic study of the Penicillium genus elucidates a diverse pangenome and 15 lateral gene transfer events.</title>
        <authorList>
            <person name="Petersen C."/>
            <person name="Sorensen T."/>
            <person name="Nielsen M.R."/>
            <person name="Sondergaard T.E."/>
            <person name="Sorensen J.L."/>
            <person name="Fitzpatrick D.A."/>
            <person name="Frisvad J.C."/>
            <person name="Nielsen K.L."/>
        </authorList>
    </citation>
    <scope>NUCLEOTIDE SEQUENCE [LARGE SCALE GENOMIC DNA]</scope>
    <source>
        <strain evidence="2 3">IBT 35679</strain>
    </source>
</reference>
<gene>
    <name evidence="2" type="ORF">N7494_001577</name>
</gene>
<evidence type="ECO:0000313" key="2">
    <source>
        <dbReference type="EMBL" id="KAJ5552199.1"/>
    </source>
</evidence>
<dbReference type="InterPro" id="IPR000182">
    <property type="entry name" value="GNAT_dom"/>
</dbReference>
<name>A0AAD6D2E1_9EURO</name>
<protein>
    <recommendedName>
        <fullName evidence="1">N-acetyltransferase domain-containing protein</fullName>
    </recommendedName>
</protein>
<sequence length="225" mass="25713">MTDYTYTYFRVSKSEDLITSAHRYKDLRLRALKLSPSSFASTYDLESTLPDEYWISRLTKNGRETFICAAAPTVNPNQAEPEWVAQVTFLGPQSIEDFTLPLESGQPEPLSDEVEERWQMLALFTQSTHRGRGIAKALTRKALDYLVSYRNEPKNVSIRLMVKPGMMAVVKFYLQLGFNEVGSSSLAEALIANGDRELLPNDYLLQEKYTTRNSHLMIKQISRDE</sequence>
<evidence type="ECO:0000259" key="1">
    <source>
        <dbReference type="Pfam" id="PF00583"/>
    </source>
</evidence>
<evidence type="ECO:0000313" key="3">
    <source>
        <dbReference type="Proteomes" id="UP001220324"/>
    </source>
</evidence>
<accession>A0AAD6D2E1</accession>
<dbReference type="InterPro" id="IPR016181">
    <property type="entry name" value="Acyl_CoA_acyltransferase"/>
</dbReference>
<keyword evidence="3" id="KW-1185">Reference proteome</keyword>
<dbReference type="AlphaFoldDB" id="A0AAD6D2E1"/>
<dbReference type="GO" id="GO:0016747">
    <property type="term" value="F:acyltransferase activity, transferring groups other than amino-acyl groups"/>
    <property type="evidence" value="ECO:0007669"/>
    <property type="project" value="InterPro"/>
</dbReference>
<proteinExistence type="predicted"/>
<organism evidence="2 3">
    <name type="scientific">Penicillium frequentans</name>
    <dbReference type="NCBI Taxonomy" id="3151616"/>
    <lineage>
        <taxon>Eukaryota</taxon>
        <taxon>Fungi</taxon>
        <taxon>Dikarya</taxon>
        <taxon>Ascomycota</taxon>
        <taxon>Pezizomycotina</taxon>
        <taxon>Eurotiomycetes</taxon>
        <taxon>Eurotiomycetidae</taxon>
        <taxon>Eurotiales</taxon>
        <taxon>Aspergillaceae</taxon>
        <taxon>Penicillium</taxon>
    </lineage>
</organism>
<dbReference type="Gene3D" id="3.40.630.30">
    <property type="match status" value="1"/>
</dbReference>
<dbReference type="Proteomes" id="UP001220324">
    <property type="component" value="Unassembled WGS sequence"/>
</dbReference>
<dbReference type="CDD" id="cd04301">
    <property type="entry name" value="NAT_SF"/>
    <property type="match status" value="1"/>
</dbReference>
<dbReference type="SUPFAM" id="SSF55729">
    <property type="entry name" value="Acyl-CoA N-acyltransferases (Nat)"/>
    <property type="match status" value="1"/>
</dbReference>
<feature type="domain" description="N-acetyltransferase" evidence="1">
    <location>
        <begin position="115"/>
        <end position="178"/>
    </location>
</feature>
<dbReference type="Pfam" id="PF00583">
    <property type="entry name" value="Acetyltransf_1"/>
    <property type="match status" value="1"/>
</dbReference>
<dbReference type="EMBL" id="JAQIZZ010000002">
    <property type="protein sequence ID" value="KAJ5552199.1"/>
    <property type="molecule type" value="Genomic_DNA"/>
</dbReference>
<comment type="caution">
    <text evidence="2">The sequence shown here is derived from an EMBL/GenBank/DDBJ whole genome shotgun (WGS) entry which is preliminary data.</text>
</comment>